<dbReference type="EC" id="1.3.99.-" evidence="14 15"/>
<evidence type="ECO:0000313" key="17">
    <source>
        <dbReference type="Proteomes" id="UP000030988"/>
    </source>
</evidence>
<dbReference type="GO" id="GO:0070818">
    <property type="term" value="F:protoporphyrinogen oxidase activity"/>
    <property type="evidence" value="ECO:0007669"/>
    <property type="project" value="UniProtKB-UniRule"/>
</dbReference>
<evidence type="ECO:0000256" key="2">
    <source>
        <dbReference type="ARBA" id="ARBA00005073"/>
    </source>
</evidence>
<feature type="transmembrane region" description="Helical" evidence="14">
    <location>
        <begin position="14"/>
        <end position="36"/>
    </location>
</feature>
<keyword evidence="10 14" id="KW-0560">Oxidoreductase</keyword>
<evidence type="ECO:0000256" key="11">
    <source>
        <dbReference type="ARBA" id="ARBA00023004"/>
    </source>
</evidence>
<evidence type="ECO:0000256" key="14">
    <source>
        <dbReference type="HAMAP-Rule" id="MF_02239"/>
    </source>
</evidence>
<comment type="similarity">
    <text evidence="3 14 15">Belongs to the HemJ family.</text>
</comment>
<dbReference type="OrthoDB" id="9800824at2"/>
<comment type="catalytic activity">
    <reaction evidence="13 14 15">
        <text>protoporphyrinogen IX + 3 A = protoporphyrin IX + 3 AH2</text>
        <dbReference type="Rhea" id="RHEA:62000"/>
        <dbReference type="ChEBI" id="CHEBI:13193"/>
        <dbReference type="ChEBI" id="CHEBI:17499"/>
        <dbReference type="ChEBI" id="CHEBI:57306"/>
        <dbReference type="ChEBI" id="CHEBI:57307"/>
    </reaction>
</comment>
<dbReference type="UniPathway" id="UPA00251">
    <property type="reaction ID" value="UER00324"/>
</dbReference>
<evidence type="ECO:0000256" key="10">
    <source>
        <dbReference type="ARBA" id="ARBA00023002"/>
    </source>
</evidence>
<evidence type="ECO:0000256" key="5">
    <source>
        <dbReference type="ARBA" id="ARBA00022475"/>
    </source>
</evidence>
<keyword evidence="12 14" id="KW-0472">Membrane</keyword>
<dbReference type="HAMAP" id="MF_02239">
    <property type="entry name" value="HemJ"/>
    <property type="match status" value="1"/>
</dbReference>
<sequence length="147" mass="16382">MQELLAPWYLWLKAAHVIFVIFWMAGLFMLPRLFVYHQESAPGSPDNALWVDRERRLLRIIMNPAMIVVWVLGIALALGSGAFSQGWLHAKLLIVLGLSGYNGFLSAYAKKLARGERTLSGKSLRLLNEVPGLAAVIIVVLVIVKPF</sequence>
<evidence type="ECO:0000256" key="7">
    <source>
        <dbReference type="ARBA" id="ARBA00022692"/>
    </source>
</evidence>
<dbReference type="Pfam" id="PF03653">
    <property type="entry name" value="UPF0093"/>
    <property type="match status" value="1"/>
</dbReference>
<dbReference type="PANTHER" id="PTHR40255:SF1">
    <property type="entry name" value="PROTOPORPHYRINOGEN IX OXIDASE"/>
    <property type="match status" value="1"/>
</dbReference>
<organism evidence="16 17">
    <name type="scientific">Croceibacterium mercuriale</name>
    <dbReference type="NCBI Taxonomy" id="1572751"/>
    <lineage>
        <taxon>Bacteria</taxon>
        <taxon>Pseudomonadati</taxon>
        <taxon>Pseudomonadota</taxon>
        <taxon>Alphaproteobacteria</taxon>
        <taxon>Sphingomonadales</taxon>
        <taxon>Erythrobacteraceae</taxon>
        <taxon>Croceibacterium</taxon>
    </lineage>
</organism>
<comment type="subcellular location">
    <subcellularLocation>
        <location evidence="1 14">Cell membrane</location>
        <topology evidence="1 14">Multi-pass membrane protein</topology>
    </subcellularLocation>
</comment>
<keyword evidence="5 14" id="KW-1003">Cell membrane</keyword>
<dbReference type="GO" id="GO:0046872">
    <property type="term" value="F:metal ion binding"/>
    <property type="evidence" value="ECO:0007669"/>
    <property type="project" value="UniProtKB-UniRule"/>
</dbReference>
<dbReference type="GO" id="GO:0005886">
    <property type="term" value="C:plasma membrane"/>
    <property type="evidence" value="ECO:0007669"/>
    <property type="project" value="UniProtKB-SubCell"/>
</dbReference>
<feature type="transmembrane region" description="Helical" evidence="14">
    <location>
        <begin position="57"/>
        <end position="80"/>
    </location>
</feature>
<dbReference type="STRING" id="1572751.PK98_12165"/>
<evidence type="ECO:0000256" key="4">
    <source>
        <dbReference type="ARBA" id="ARBA00017504"/>
    </source>
</evidence>
<keyword evidence="9 14" id="KW-1133">Transmembrane helix</keyword>
<keyword evidence="6 14" id="KW-0349">Heme</keyword>
<evidence type="ECO:0000256" key="6">
    <source>
        <dbReference type="ARBA" id="ARBA00022617"/>
    </source>
</evidence>
<protein>
    <recommendedName>
        <fullName evidence="4 14">Protoporphyrinogen IX oxidase</fullName>
        <shortName evidence="14">PPO</shortName>
        <ecNumber evidence="14 15">1.3.99.-</ecNumber>
    </recommendedName>
</protein>
<keyword evidence="8 14" id="KW-0479">Metal-binding</keyword>
<dbReference type="Proteomes" id="UP000030988">
    <property type="component" value="Unassembled WGS sequence"/>
</dbReference>
<comment type="function">
    <text evidence="14 15">Catalyzes the oxidation of protoporphyrinogen IX to protoporphyrin IX.</text>
</comment>
<dbReference type="AlphaFoldDB" id="A0A0B2BXH5"/>
<comment type="cofactor">
    <cofactor evidence="14 15">
        <name>heme b</name>
        <dbReference type="ChEBI" id="CHEBI:60344"/>
    </cofactor>
    <text evidence="14 15">Binds 1 heme b (iron(II)-protoporphyrin IX) group per subunit.</text>
</comment>
<dbReference type="GO" id="GO:0006782">
    <property type="term" value="P:protoporphyrinogen IX biosynthetic process"/>
    <property type="evidence" value="ECO:0007669"/>
    <property type="project" value="UniProtKB-UniRule"/>
</dbReference>
<dbReference type="NCBIfam" id="TIGR00701">
    <property type="entry name" value="protoporphyrinogen oxidase HemJ"/>
    <property type="match status" value="1"/>
</dbReference>
<evidence type="ECO:0000256" key="15">
    <source>
        <dbReference type="PIRNR" id="PIRNR004638"/>
    </source>
</evidence>
<evidence type="ECO:0000256" key="12">
    <source>
        <dbReference type="ARBA" id="ARBA00023136"/>
    </source>
</evidence>
<feature type="binding site" description="axial binding residue" evidence="14">
    <location>
        <position position="91"/>
    </location>
    <ligand>
        <name>heme</name>
        <dbReference type="ChEBI" id="CHEBI:30413"/>
    </ligand>
    <ligandPart>
        <name>Fe</name>
        <dbReference type="ChEBI" id="CHEBI:18248"/>
    </ligandPart>
</feature>
<dbReference type="PANTHER" id="PTHR40255">
    <property type="entry name" value="UPF0093 MEMBRANE PROTEIN SLR1790"/>
    <property type="match status" value="1"/>
</dbReference>
<comment type="caution">
    <text evidence="16">The sequence shown here is derived from an EMBL/GenBank/DDBJ whole genome shotgun (WGS) entry which is preliminary data.</text>
</comment>
<accession>A0A0B2BXH5</accession>
<keyword evidence="17" id="KW-1185">Reference proteome</keyword>
<dbReference type="PIRSF" id="PIRSF004638">
    <property type="entry name" value="UCP004638"/>
    <property type="match status" value="1"/>
</dbReference>
<comment type="pathway">
    <text evidence="2 14 15">Porphyrin-containing compound metabolism; protoporphyrin-IX biosynthesis; protoporphyrin-IX from protoporphyrinogen-IX: step 1/1.</text>
</comment>
<comment type="subunit">
    <text evidence="14">Homodimer.</text>
</comment>
<gene>
    <name evidence="16" type="ORF">PK98_12165</name>
</gene>
<dbReference type="RefSeq" id="WP_039097145.1">
    <property type="nucleotide sequence ID" value="NZ_JTDN01000002.1"/>
</dbReference>
<feature type="transmembrane region" description="Helical" evidence="14">
    <location>
        <begin position="86"/>
        <end position="105"/>
    </location>
</feature>
<feature type="binding site" description="axial binding residue" evidence="14">
    <location>
        <position position="16"/>
    </location>
    <ligand>
        <name>heme</name>
        <dbReference type="ChEBI" id="CHEBI:30413"/>
    </ligand>
    <ligandPart>
        <name>Fe</name>
        <dbReference type="ChEBI" id="CHEBI:18248"/>
    </ligandPart>
</feature>
<evidence type="ECO:0000256" key="1">
    <source>
        <dbReference type="ARBA" id="ARBA00004651"/>
    </source>
</evidence>
<evidence type="ECO:0000256" key="8">
    <source>
        <dbReference type="ARBA" id="ARBA00022723"/>
    </source>
</evidence>
<evidence type="ECO:0000313" key="16">
    <source>
        <dbReference type="EMBL" id="KHL24692.1"/>
    </source>
</evidence>
<dbReference type="InterPro" id="IPR005265">
    <property type="entry name" value="HemJ-like"/>
</dbReference>
<evidence type="ECO:0000256" key="3">
    <source>
        <dbReference type="ARBA" id="ARBA00006501"/>
    </source>
</evidence>
<evidence type="ECO:0000256" key="9">
    <source>
        <dbReference type="ARBA" id="ARBA00022989"/>
    </source>
</evidence>
<name>A0A0B2BXH5_9SPHN</name>
<reference evidence="16 17" key="1">
    <citation type="submission" date="2014-11" db="EMBL/GenBank/DDBJ databases">
        <title>Draft genome sequence of Kirrobacter mercurialis.</title>
        <authorList>
            <person name="Coil D.A."/>
            <person name="Eisen J.A."/>
        </authorList>
    </citation>
    <scope>NUCLEOTIDE SEQUENCE [LARGE SCALE GENOMIC DNA]</scope>
    <source>
        <strain evidence="16 17">Coronado</strain>
    </source>
</reference>
<keyword evidence="7 14" id="KW-0812">Transmembrane</keyword>
<dbReference type="EMBL" id="JTDN01000002">
    <property type="protein sequence ID" value="KHL24692.1"/>
    <property type="molecule type" value="Genomic_DNA"/>
</dbReference>
<evidence type="ECO:0000256" key="13">
    <source>
        <dbReference type="ARBA" id="ARBA00048390"/>
    </source>
</evidence>
<proteinExistence type="inferred from homology"/>
<keyword evidence="11 14" id="KW-0408">Iron</keyword>
<feature type="transmembrane region" description="Helical" evidence="14">
    <location>
        <begin position="126"/>
        <end position="144"/>
    </location>
</feature>